<dbReference type="RefSeq" id="WP_012989643.1">
    <property type="nucleotide sequence ID" value="NC_013892.1"/>
</dbReference>
<proteinExistence type="predicted"/>
<evidence type="ECO:0000256" key="1">
    <source>
        <dbReference type="SAM" id="MobiDB-lite"/>
    </source>
</evidence>
<dbReference type="HOGENOM" id="CLU_2440099_0_0_6"/>
<evidence type="ECO:0000313" key="4">
    <source>
        <dbReference type="Proteomes" id="UP000002045"/>
    </source>
</evidence>
<accession>D3V418</accession>
<dbReference type="Proteomes" id="UP000002045">
    <property type="component" value="Chromosome"/>
</dbReference>
<feature type="chain" id="PRO_5003051898" evidence="2">
    <location>
        <begin position="24"/>
        <end position="90"/>
    </location>
</feature>
<feature type="compositionally biased region" description="Gly residues" evidence="1">
    <location>
        <begin position="69"/>
        <end position="90"/>
    </location>
</feature>
<organism evidence="3 4">
    <name type="scientific">Xenorhabdus bovienii (strain SS-2004)</name>
    <name type="common">Xenorhabdus nematophila subsp. bovienii</name>
    <dbReference type="NCBI Taxonomy" id="406818"/>
    <lineage>
        <taxon>Bacteria</taxon>
        <taxon>Pseudomonadati</taxon>
        <taxon>Pseudomonadota</taxon>
        <taxon>Gammaproteobacteria</taxon>
        <taxon>Enterobacterales</taxon>
        <taxon>Morganellaceae</taxon>
        <taxon>Xenorhabdus</taxon>
    </lineage>
</organism>
<dbReference type="KEGG" id="xbo:XBJ1_3279"/>
<evidence type="ECO:0000256" key="2">
    <source>
        <dbReference type="SAM" id="SignalP"/>
    </source>
</evidence>
<sequence length="90" mass="9025">MKLKYLSSGIIITALILTPAISAANEVESRYKQPIKTLSIQQENTTLPYILTTGDANGSNCGNGNNSSGKGGNGGKNGNGGGKGGGKGKA</sequence>
<name>D3V418_XENBS</name>
<keyword evidence="2" id="KW-0732">Signal</keyword>
<feature type="compositionally biased region" description="Low complexity" evidence="1">
    <location>
        <begin position="58"/>
        <end position="68"/>
    </location>
</feature>
<feature type="signal peptide" evidence="2">
    <location>
        <begin position="1"/>
        <end position="23"/>
    </location>
</feature>
<reference evidence="3 4" key="1">
    <citation type="journal article" date="2011" name="PLoS ONE">
        <title>The entomopathogenic bacterial endosymbionts xenorhabdus and photorhabdus: convergent lifestyles from divergent genomes.</title>
        <authorList>
            <person name="Chaston J.M."/>
            <person name="Suen G."/>
            <person name="Tucker S.L."/>
            <person name="Andersen A.W."/>
            <person name="Bhasin A."/>
            <person name="Bode E."/>
            <person name="Bode H.B."/>
            <person name="Brachmann A.O."/>
            <person name="Cowles C.E."/>
            <person name="Cowles K.N."/>
            <person name="Darby C."/>
            <person name="de Leon L."/>
            <person name="Drace K."/>
            <person name="Du Z."/>
            <person name="Givaudan A."/>
            <person name="Herbert Tran E.E."/>
            <person name="Jewell K.A."/>
            <person name="Knack J.J."/>
            <person name="Krasomil-Osterfeld K.C."/>
            <person name="Kukor R."/>
            <person name="Lanois A."/>
            <person name="Latreille P."/>
            <person name="Leimgruber N.K."/>
            <person name="Lipke C.M."/>
            <person name="Liu R."/>
            <person name="Lu X."/>
            <person name="Martens E.C."/>
            <person name="Marri P.R."/>
            <person name="Medigue C."/>
            <person name="Menard M.L."/>
            <person name="Miller N.M."/>
            <person name="Morales-Soto N."/>
            <person name="Norton S."/>
            <person name="Ogier J.C."/>
            <person name="Orchard S.S."/>
            <person name="Park D."/>
            <person name="Park Y."/>
            <person name="Qurollo B.A."/>
            <person name="Sugar D.R."/>
            <person name="Richards G.R."/>
            <person name="Rouy Z."/>
            <person name="Slominski B."/>
            <person name="Slominski K."/>
            <person name="Snyder H."/>
            <person name="Tjaden B.C."/>
            <person name="van der Hoeven R."/>
            <person name="Welch R.D."/>
            <person name="Wheeler C."/>
            <person name="Xiang B."/>
            <person name="Barbazuk B."/>
            <person name="Gaudriault S."/>
            <person name="Goodner B."/>
            <person name="Slater S.C."/>
            <person name="Forst S."/>
            <person name="Goldman B.S."/>
            <person name="Goodrich-Blair H."/>
        </authorList>
    </citation>
    <scope>NUCLEOTIDE SEQUENCE [LARGE SCALE GENOMIC DNA]</scope>
    <source>
        <strain evidence="3 4">SS-2004</strain>
    </source>
</reference>
<protein>
    <submittedName>
        <fullName evidence="3">Uncharacterized protein</fullName>
    </submittedName>
</protein>
<evidence type="ECO:0000313" key="3">
    <source>
        <dbReference type="EMBL" id="CBJ82397.1"/>
    </source>
</evidence>
<dbReference type="EMBL" id="FN667741">
    <property type="protein sequence ID" value="CBJ82397.1"/>
    <property type="molecule type" value="Genomic_DNA"/>
</dbReference>
<dbReference type="AlphaFoldDB" id="D3V418"/>
<gene>
    <name evidence="3" type="ordered locus">XBJ1_3279</name>
</gene>
<feature type="region of interest" description="Disordered" evidence="1">
    <location>
        <begin position="58"/>
        <end position="90"/>
    </location>
</feature>